<keyword evidence="10" id="KW-1185">Reference proteome</keyword>
<evidence type="ECO:0000256" key="5">
    <source>
        <dbReference type="ARBA" id="ARBA00023136"/>
    </source>
</evidence>
<evidence type="ECO:0000256" key="1">
    <source>
        <dbReference type="ARBA" id="ARBA00004571"/>
    </source>
</evidence>
<dbReference type="Gene3D" id="2.40.170.20">
    <property type="entry name" value="TonB-dependent receptor, beta-barrel domain"/>
    <property type="match status" value="1"/>
</dbReference>
<dbReference type="InterPro" id="IPR036942">
    <property type="entry name" value="Beta-barrel_TonB_sf"/>
</dbReference>
<evidence type="ECO:0000256" key="3">
    <source>
        <dbReference type="ARBA" id="ARBA00022452"/>
    </source>
</evidence>
<evidence type="ECO:0000256" key="2">
    <source>
        <dbReference type="ARBA" id="ARBA00022448"/>
    </source>
</evidence>
<keyword evidence="5 7" id="KW-0472">Membrane</keyword>
<evidence type="ECO:0000256" key="7">
    <source>
        <dbReference type="PROSITE-ProRule" id="PRU01360"/>
    </source>
</evidence>
<evidence type="ECO:0000313" key="9">
    <source>
        <dbReference type="EMBL" id="SMD32889.1"/>
    </source>
</evidence>
<dbReference type="GO" id="GO:0015344">
    <property type="term" value="F:siderophore uptake transmembrane transporter activity"/>
    <property type="evidence" value="ECO:0007669"/>
    <property type="project" value="TreeGrafter"/>
</dbReference>
<dbReference type="Pfam" id="PF13715">
    <property type="entry name" value="CarbopepD_reg_2"/>
    <property type="match status" value="1"/>
</dbReference>
<dbReference type="InterPro" id="IPR039426">
    <property type="entry name" value="TonB-dep_rcpt-like"/>
</dbReference>
<keyword evidence="3 7" id="KW-1134">Transmembrane beta strand</keyword>
<dbReference type="InterPro" id="IPR008969">
    <property type="entry name" value="CarboxyPept-like_regulatory"/>
</dbReference>
<dbReference type="PROSITE" id="PS52016">
    <property type="entry name" value="TONB_DEPENDENT_REC_3"/>
    <property type="match status" value="1"/>
</dbReference>
<accession>A0A1W2G878</accession>
<proteinExistence type="inferred from homology"/>
<comment type="subcellular location">
    <subcellularLocation>
        <location evidence="1 7">Cell outer membrane</location>
        <topology evidence="1 7">Multi-pass membrane protein</topology>
    </subcellularLocation>
</comment>
<dbReference type="SUPFAM" id="SSF49464">
    <property type="entry name" value="Carboxypeptidase regulatory domain-like"/>
    <property type="match status" value="1"/>
</dbReference>
<dbReference type="PANTHER" id="PTHR30069">
    <property type="entry name" value="TONB-DEPENDENT OUTER MEMBRANE RECEPTOR"/>
    <property type="match status" value="1"/>
</dbReference>
<dbReference type="AlphaFoldDB" id="A0A1W2G878"/>
<sequence>MTISNMKILSFFLLFAIPFIGLGQKLSGTITDEQYVPLPGAYVTNMTKGTHAHTDELGRFHLEGVEAQDTLSVSYIGFKTEQLIVSKLSKGLKIRLTEQIVELSELTITPDLNAIQALTKIDLNTAPVTSSQQILRTVPGLMIGQHAGGGKAEQIFLRGFDIDHGTDFNMTVDGMPVNMVSHAHGQGYSDLHFLIPELIQDIDFGKGPYNASKGNFTTAGYANIRTLSSLKTSSIQVEGGQFNAFRTVGLFNLLNNKDQSAYLATEYSLSDGPFESSQNFGRINLMGKYNARVGDDRIGLQFSHFTSQWTASGQLPQRAVEAGLVSRFGSLDDTEGGNTSRSNLKLDYIKTINDRSFINNQLYYGVYDFELYSNFTFFLDDPVNGDQIRQKENRQIIMATSEFNQSFDLGRHESFLKIGGSIRNDVVNDIELSHTANRVTTLEQIQLGDINETNLSAYAQWDIELGKWLLSPMVRYDLFKFNYDDALSGEQLYETQGIASPKLNVLYNHSKNLQLYFKSGFGFHSNDTRAIAAKQTDIILPRALGYDVGFILKPTSKSFLNVAFWSLDLEQELVYVGDAGIVERGGRTHRYGVDLSYRYQLTPWLFFNQDVNYTHARSVDDPEGQNYVPLAPGLTASGGIGVARATGFYGGVRYRYMADRPANEDNSIVATGYTVVDMNVGYQVKNYTFGVNIENLLNTEWNETQFATESRMQNEPASVEEIHFTPGTPFSFRAFFRVSF</sequence>
<dbReference type="EMBL" id="FWYF01000001">
    <property type="protein sequence ID" value="SMD32889.1"/>
    <property type="molecule type" value="Genomic_DNA"/>
</dbReference>
<comment type="similarity">
    <text evidence="7">Belongs to the TonB-dependent receptor family.</text>
</comment>
<evidence type="ECO:0000259" key="8">
    <source>
        <dbReference type="Pfam" id="PF07715"/>
    </source>
</evidence>
<evidence type="ECO:0000256" key="4">
    <source>
        <dbReference type="ARBA" id="ARBA00022692"/>
    </source>
</evidence>
<feature type="domain" description="TonB-dependent receptor plug" evidence="8">
    <location>
        <begin position="114"/>
        <end position="220"/>
    </location>
</feature>
<keyword evidence="9" id="KW-0675">Receptor</keyword>
<reference evidence="9 10" key="1">
    <citation type="submission" date="2017-04" db="EMBL/GenBank/DDBJ databases">
        <authorList>
            <person name="Afonso C.L."/>
            <person name="Miller P.J."/>
            <person name="Scott M.A."/>
            <person name="Spackman E."/>
            <person name="Goraichik I."/>
            <person name="Dimitrov K.M."/>
            <person name="Suarez D.L."/>
            <person name="Swayne D.E."/>
        </authorList>
    </citation>
    <scope>NUCLEOTIDE SEQUENCE [LARGE SCALE GENOMIC DNA]</scope>
    <source>
        <strain evidence="9 10">DSM 26133</strain>
    </source>
</reference>
<name>A0A1W2G878_REIFA</name>
<protein>
    <submittedName>
        <fullName evidence="9">Outer membrane receptor proteins, mostly Fe transport</fullName>
    </submittedName>
</protein>
<dbReference type="Pfam" id="PF07715">
    <property type="entry name" value="Plug"/>
    <property type="match status" value="1"/>
</dbReference>
<evidence type="ECO:0000256" key="6">
    <source>
        <dbReference type="ARBA" id="ARBA00023237"/>
    </source>
</evidence>
<organism evidence="9 10">
    <name type="scientific">Reichenbachiella faecimaris</name>
    <dbReference type="NCBI Taxonomy" id="692418"/>
    <lineage>
        <taxon>Bacteria</taxon>
        <taxon>Pseudomonadati</taxon>
        <taxon>Bacteroidota</taxon>
        <taxon>Cytophagia</taxon>
        <taxon>Cytophagales</taxon>
        <taxon>Reichenbachiellaceae</taxon>
        <taxon>Reichenbachiella</taxon>
    </lineage>
</organism>
<dbReference type="PANTHER" id="PTHR30069:SF36">
    <property type="entry name" value="BLL6948 PROTEIN"/>
    <property type="match status" value="1"/>
</dbReference>
<dbReference type="Proteomes" id="UP000192472">
    <property type="component" value="Unassembled WGS sequence"/>
</dbReference>
<dbReference type="STRING" id="692418.SAMN04488029_1249"/>
<keyword evidence="4 7" id="KW-0812">Transmembrane</keyword>
<keyword evidence="6 7" id="KW-0998">Cell outer membrane</keyword>
<dbReference type="GO" id="GO:0009279">
    <property type="term" value="C:cell outer membrane"/>
    <property type="evidence" value="ECO:0007669"/>
    <property type="project" value="UniProtKB-SubCell"/>
</dbReference>
<dbReference type="RefSeq" id="WP_245826998.1">
    <property type="nucleotide sequence ID" value="NZ_FWYF01000001.1"/>
</dbReference>
<evidence type="ECO:0000313" key="10">
    <source>
        <dbReference type="Proteomes" id="UP000192472"/>
    </source>
</evidence>
<dbReference type="SUPFAM" id="SSF56935">
    <property type="entry name" value="Porins"/>
    <property type="match status" value="1"/>
</dbReference>
<dbReference type="InterPro" id="IPR012910">
    <property type="entry name" value="Plug_dom"/>
</dbReference>
<keyword evidence="2 7" id="KW-0813">Transport</keyword>
<gene>
    <name evidence="9" type="ORF">SAMN04488029_1249</name>
</gene>
<dbReference type="InterPro" id="IPR037066">
    <property type="entry name" value="Plug_dom_sf"/>
</dbReference>
<dbReference type="Gene3D" id="2.170.130.10">
    <property type="entry name" value="TonB-dependent receptor, plug domain"/>
    <property type="match status" value="1"/>
</dbReference>
<dbReference type="GO" id="GO:0044718">
    <property type="term" value="P:siderophore transmembrane transport"/>
    <property type="evidence" value="ECO:0007669"/>
    <property type="project" value="TreeGrafter"/>
</dbReference>